<name>A0ABT3PIK5_9BACT</name>
<proteinExistence type="predicted"/>
<dbReference type="EMBL" id="JAGGJA010000001">
    <property type="protein sequence ID" value="MCW9705730.1"/>
    <property type="molecule type" value="Genomic_DNA"/>
</dbReference>
<evidence type="ECO:0000313" key="2">
    <source>
        <dbReference type="Proteomes" id="UP001207918"/>
    </source>
</evidence>
<gene>
    <name evidence="1" type="ORF">J6I44_02625</name>
</gene>
<evidence type="ECO:0000313" key="1">
    <source>
        <dbReference type="EMBL" id="MCW9705730.1"/>
    </source>
</evidence>
<reference evidence="1 2" key="1">
    <citation type="submission" date="2021-03" db="EMBL/GenBank/DDBJ databases">
        <title>Aliifodinibius sp. nov., a new bacterium isolated from saline soil.</title>
        <authorList>
            <person name="Galisteo C."/>
            <person name="De La Haba R."/>
            <person name="Sanchez-Porro C."/>
            <person name="Ventosa A."/>
        </authorList>
    </citation>
    <scope>NUCLEOTIDE SEQUENCE [LARGE SCALE GENOMIC DNA]</scope>
    <source>
        <strain evidence="1 2">1BSP15-2V2</strain>
    </source>
</reference>
<keyword evidence="2" id="KW-1185">Reference proteome</keyword>
<dbReference type="Gene3D" id="2.60.120.10">
    <property type="entry name" value="Jelly Rolls"/>
    <property type="match status" value="1"/>
</dbReference>
<dbReference type="SUPFAM" id="SSF51206">
    <property type="entry name" value="cAMP-binding domain-like"/>
    <property type="match status" value="1"/>
</dbReference>
<organism evidence="1 2">
    <name type="scientific">Fodinibius salsisoli</name>
    <dbReference type="NCBI Taxonomy" id="2820877"/>
    <lineage>
        <taxon>Bacteria</taxon>
        <taxon>Pseudomonadati</taxon>
        <taxon>Balneolota</taxon>
        <taxon>Balneolia</taxon>
        <taxon>Balneolales</taxon>
        <taxon>Balneolaceae</taxon>
        <taxon>Fodinibius</taxon>
    </lineage>
</organism>
<accession>A0ABT3PIK5</accession>
<dbReference type="InterPro" id="IPR014710">
    <property type="entry name" value="RmlC-like_jellyroll"/>
</dbReference>
<dbReference type="RefSeq" id="WP_265764394.1">
    <property type="nucleotide sequence ID" value="NZ_JAGGJA010000001.1"/>
</dbReference>
<sequence length="189" mass="22533">MTIPSANSINRFVRHDPPRNDFDQVKHEFDRWECSSGKKIVNNREICHNLFYLAEGLVRCSNFSDDRTLWFEIEHNFFTIPNSFINQSPSYQELTCLEDSILYTISRKKLRRLCRSDIDWANWWAQLLEKEYLKLEYIYQTLIYKSAPNRYQELIRAIPDIENRVPLKYIASFLGISQVSLSRIRAGKQ</sequence>
<dbReference type="Proteomes" id="UP001207918">
    <property type="component" value="Unassembled WGS sequence"/>
</dbReference>
<dbReference type="InterPro" id="IPR018490">
    <property type="entry name" value="cNMP-bd_dom_sf"/>
</dbReference>
<comment type="caution">
    <text evidence="1">The sequence shown here is derived from an EMBL/GenBank/DDBJ whole genome shotgun (WGS) entry which is preliminary data.</text>
</comment>
<protein>
    <submittedName>
        <fullName evidence="1">Crp/Fnr family transcriptional regulator</fullName>
    </submittedName>
</protein>